<reference evidence="2 3" key="1">
    <citation type="journal article" date="2019" name="Nat. Ecol. Evol.">
        <title>Megaphylogeny resolves global patterns of mushroom evolution.</title>
        <authorList>
            <person name="Varga T."/>
            <person name="Krizsan K."/>
            <person name="Foldi C."/>
            <person name="Dima B."/>
            <person name="Sanchez-Garcia M."/>
            <person name="Sanchez-Ramirez S."/>
            <person name="Szollosi G.J."/>
            <person name="Szarkandi J.G."/>
            <person name="Papp V."/>
            <person name="Albert L."/>
            <person name="Andreopoulos W."/>
            <person name="Angelini C."/>
            <person name="Antonin V."/>
            <person name="Barry K.W."/>
            <person name="Bougher N.L."/>
            <person name="Buchanan P."/>
            <person name="Buyck B."/>
            <person name="Bense V."/>
            <person name="Catcheside P."/>
            <person name="Chovatia M."/>
            <person name="Cooper J."/>
            <person name="Damon W."/>
            <person name="Desjardin D."/>
            <person name="Finy P."/>
            <person name="Geml J."/>
            <person name="Haridas S."/>
            <person name="Hughes K."/>
            <person name="Justo A."/>
            <person name="Karasinski D."/>
            <person name="Kautmanova I."/>
            <person name="Kiss B."/>
            <person name="Kocsube S."/>
            <person name="Kotiranta H."/>
            <person name="LaButti K.M."/>
            <person name="Lechner B.E."/>
            <person name="Liimatainen K."/>
            <person name="Lipzen A."/>
            <person name="Lukacs Z."/>
            <person name="Mihaltcheva S."/>
            <person name="Morgado L.N."/>
            <person name="Niskanen T."/>
            <person name="Noordeloos M.E."/>
            <person name="Ohm R.A."/>
            <person name="Ortiz-Santana B."/>
            <person name="Ovrebo C."/>
            <person name="Racz N."/>
            <person name="Riley R."/>
            <person name="Savchenko A."/>
            <person name="Shiryaev A."/>
            <person name="Soop K."/>
            <person name="Spirin V."/>
            <person name="Szebenyi C."/>
            <person name="Tomsovsky M."/>
            <person name="Tulloss R.E."/>
            <person name="Uehling J."/>
            <person name="Grigoriev I.V."/>
            <person name="Vagvolgyi C."/>
            <person name="Papp T."/>
            <person name="Martin F.M."/>
            <person name="Miettinen O."/>
            <person name="Hibbett D.S."/>
            <person name="Nagy L.G."/>
        </authorList>
    </citation>
    <scope>NUCLEOTIDE SEQUENCE [LARGE SCALE GENOMIC DNA]</scope>
    <source>
        <strain evidence="2 3">HHB13444</strain>
    </source>
</reference>
<name>A0A5C3P6D2_9APHY</name>
<evidence type="ECO:0000313" key="2">
    <source>
        <dbReference type="EMBL" id="TFK84148.1"/>
    </source>
</evidence>
<evidence type="ECO:0000256" key="1">
    <source>
        <dbReference type="SAM" id="SignalP"/>
    </source>
</evidence>
<accession>A0A5C3P6D2</accession>
<keyword evidence="1" id="KW-0732">Signal</keyword>
<dbReference type="InParanoid" id="A0A5C3P6D2"/>
<feature type="signal peptide" evidence="1">
    <location>
        <begin position="1"/>
        <end position="36"/>
    </location>
</feature>
<gene>
    <name evidence="2" type="ORF">K466DRAFT_567390</name>
</gene>
<feature type="chain" id="PRO_5022971588" evidence="1">
    <location>
        <begin position="37"/>
        <end position="162"/>
    </location>
</feature>
<dbReference type="Proteomes" id="UP000308197">
    <property type="component" value="Unassembled WGS sequence"/>
</dbReference>
<dbReference type="EMBL" id="ML211338">
    <property type="protein sequence ID" value="TFK84148.1"/>
    <property type="molecule type" value="Genomic_DNA"/>
</dbReference>
<keyword evidence="3" id="KW-1185">Reference proteome</keyword>
<dbReference type="AlphaFoldDB" id="A0A5C3P6D2"/>
<sequence>MSDPTHSHFQSSPPDLNALFSTLHLLLAAAARLSGGARVPDCVHLTETVVRLCLDGPVICSLPNDKQRDVVAFITGYISVLALRPLPSTSPVERVFSTAANRARVERGHRLERSDAWVSPQGVYYPLRQVTSSETYHMGLMLHHGLQDQVDEDSESDVPDLD</sequence>
<evidence type="ECO:0000313" key="3">
    <source>
        <dbReference type="Proteomes" id="UP000308197"/>
    </source>
</evidence>
<protein>
    <submittedName>
        <fullName evidence="2">Uncharacterized protein</fullName>
    </submittedName>
</protein>
<proteinExistence type="predicted"/>
<organism evidence="2 3">
    <name type="scientific">Polyporus arcularius HHB13444</name>
    <dbReference type="NCBI Taxonomy" id="1314778"/>
    <lineage>
        <taxon>Eukaryota</taxon>
        <taxon>Fungi</taxon>
        <taxon>Dikarya</taxon>
        <taxon>Basidiomycota</taxon>
        <taxon>Agaricomycotina</taxon>
        <taxon>Agaricomycetes</taxon>
        <taxon>Polyporales</taxon>
        <taxon>Polyporaceae</taxon>
        <taxon>Polyporus</taxon>
    </lineage>
</organism>